<dbReference type="Proteomes" id="UP000250235">
    <property type="component" value="Unassembled WGS sequence"/>
</dbReference>
<evidence type="ECO:0000256" key="1">
    <source>
        <dbReference type="SAM" id="MobiDB-lite"/>
    </source>
</evidence>
<evidence type="ECO:0000313" key="2">
    <source>
        <dbReference type="EMBL" id="KZV42749.1"/>
    </source>
</evidence>
<sequence length="156" mass="17604">MPPRRGRGRTTRRTEEESRAGSDDDIVRVDAQLANLWRVGFRSELFGTLVLVIVAQKLSCCVCETRTFCCSDVDRDRTSYLSVRPPPSSKASRRRCRFPRATAALRRLPPRDRTCFDHRDEEFPSVLNFSVLLVQADEGIVFPIGALIADLPPPTV</sequence>
<organism evidence="2 3">
    <name type="scientific">Dorcoceras hygrometricum</name>
    <dbReference type="NCBI Taxonomy" id="472368"/>
    <lineage>
        <taxon>Eukaryota</taxon>
        <taxon>Viridiplantae</taxon>
        <taxon>Streptophyta</taxon>
        <taxon>Embryophyta</taxon>
        <taxon>Tracheophyta</taxon>
        <taxon>Spermatophyta</taxon>
        <taxon>Magnoliopsida</taxon>
        <taxon>eudicotyledons</taxon>
        <taxon>Gunneridae</taxon>
        <taxon>Pentapetalae</taxon>
        <taxon>asterids</taxon>
        <taxon>lamiids</taxon>
        <taxon>Lamiales</taxon>
        <taxon>Gesneriaceae</taxon>
        <taxon>Didymocarpoideae</taxon>
        <taxon>Trichosporeae</taxon>
        <taxon>Loxocarpinae</taxon>
        <taxon>Dorcoceras</taxon>
    </lineage>
</organism>
<feature type="compositionally biased region" description="Basic residues" evidence="1">
    <location>
        <begin position="1"/>
        <end position="11"/>
    </location>
</feature>
<accession>A0A2Z7C8A2</accession>
<proteinExistence type="predicted"/>
<protein>
    <submittedName>
        <fullName evidence="2">Uncharacterized protein</fullName>
    </submittedName>
</protein>
<gene>
    <name evidence="2" type="ORF">F511_25555</name>
</gene>
<dbReference type="AlphaFoldDB" id="A0A2Z7C8A2"/>
<feature type="compositionally biased region" description="Basic and acidic residues" evidence="1">
    <location>
        <begin position="12"/>
        <end position="22"/>
    </location>
</feature>
<feature type="region of interest" description="Disordered" evidence="1">
    <location>
        <begin position="1"/>
        <end position="22"/>
    </location>
</feature>
<evidence type="ECO:0000313" key="3">
    <source>
        <dbReference type="Proteomes" id="UP000250235"/>
    </source>
</evidence>
<reference evidence="2 3" key="1">
    <citation type="journal article" date="2015" name="Proc. Natl. Acad. Sci. U.S.A.">
        <title>The resurrection genome of Boea hygrometrica: A blueprint for survival of dehydration.</title>
        <authorList>
            <person name="Xiao L."/>
            <person name="Yang G."/>
            <person name="Zhang L."/>
            <person name="Yang X."/>
            <person name="Zhao S."/>
            <person name="Ji Z."/>
            <person name="Zhou Q."/>
            <person name="Hu M."/>
            <person name="Wang Y."/>
            <person name="Chen M."/>
            <person name="Xu Y."/>
            <person name="Jin H."/>
            <person name="Xiao X."/>
            <person name="Hu G."/>
            <person name="Bao F."/>
            <person name="Hu Y."/>
            <person name="Wan P."/>
            <person name="Li L."/>
            <person name="Deng X."/>
            <person name="Kuang T."/>
            <person name="Xiang C."/>
            <person name="Zhu J.K."/>
            <person name="Oliver M.J."/>
            <person name="He Y."/>
        </authorList>
    </citation>
    <scope>NUCLEOTIDE SEQUENCE [LARGE SCALE GENOMIC DNA]</scope>
    <source>
        <strain evidence="3">cv. XS01</strain>
    </source>
</reference>
<dbReference type="EMBL" id="KQ998962">
    <property type="protein sequence ID" value="KZV42749.1"/>
    <property type="molecule type" value="Genomic_DNA"/>
</dbReference>
<keyword evidence="3" id="KW-1185">Reference proteome</keyword>
<name>A0A2Z7C8A2_9LAMI</name>